<dbReference type="InterPro" id="IPR036273">
    <property type="entry name" value="CRAL/TRIO_N_dom_sf"/>
</dbReference>
<evidence type="ECO:0000259" key="1">
    <source>
        <dbReference type="PROSITE" id="PS50191"/>
    </source>
</evidence>
<dbReference type="GO" id="GO:1902936">
    <property type="term" value="F:phosphatidylinositol bisphosphate binding"/>
    <property type="evidence" value="ECO:0007669"/>
    <property type="project" value="TreeGrafter"/>
</dbReference>
<dbReference type="Gene3D" id="1.10.8.20">
    <property type="entry name" value="N-terminal domain of phosphatidylinositol transfer protein sec14p"/>
    <property type="match status" value="1"/>
</dbReference>
<dbReference type="PANTHER" id="PTHR10174">
    <property type="entry name" value="ALPHA-TOCOPHEROL TRANSFER PROTEIN-RELATED"/>
    <property type="match status" value="1"/>
</dbReference>
<dbReference type="Gene3D" id="3.40.525.10">
    <property type="entry name" value="CRAL-TRIO lipid binding domain"/>
    <property type="match status" value="1"/>
</dbReference>
<dbReference type="Pfam" id="PF00650">
    <property type="entry name" value="CRAL_TRIO"/>
    <property type="match status" value="1"/>
</dbReference>
<protein>
    <submittedName>
        <fullName evidence="2">Putative phosphatidylinositol transfer protein sec14</fullName>
    </submittedName>
</protein>
<feature type="domain" description="CRAL-TRIO" evidence="1">
    <location>
        <begin position="134"/>
        <end position="256"/>
    </location>
</feature>
<organism evidence="2">
    <name type="scientific">Panstrongylus lignarius</name>
    <dbReference type="NCBI Taxonomy" id="156445"/>
    <lineage>
        <taxon>Eukaryota</taxon>
        <taxon>Metazoa</taxon>
        <taxon>Ecdysozoa</taxon>
        <taxon>Arthropoda</taxon>
        <taxon>Hexapoda</taxon>
        <taxon>Insecta</taxon>
        <taxon>Pterygota</taxon>
        <taxon>Neoptera</taxon>
        <taxon>Paraneoptera</taxon>
        <taxon>Hemiptera</taxon>
        <taxon>Heteroptera</taxon>
        <taxon>Panheteroptera</taxon>
        <taxon>Cimicomorpha</taxon>
        <taxon>Reduviidae</taxon>
        <taxon>Triatominae</taxon>
        <taxon>Panstrongylus</taxon>
    </lineage>
</organism>
<dbReference type="SUPFAM" id="SSF46938">
    <property type="entry name" value="CRAL/TRIO N-terminal domain"/>
    <property type="match status" value="1"/>
</dbReference>
<name>A0A224XKI2_9HEMI</name>
<dbReference type="InterPro" id="IPR001251">
    <property type="entry name" value="CRAL-TRIO_dom"/>
</dbReference>
<dbReference type="PROSITE" id="PS50191">
    <property type="entry name" value="CRAL_TRIO"/>
    <property type="match status" value="1"/>
</dbReference>
<dbReference type="GO" id="GO:0016020">
    <property type="term" value="C:membrane"/>
    <property type="evidence" value="ECO:0007669"/>
    <property type="project" value="TreeGrafter"/>
</dbReference>
<evidence type="ECO:0000313" key="2">
    <source>
        <dbReference type="EMBL" id="JAW11574.1"/>
    </source>
</evidence>
<dbReference type="AlphaFoldDB" id="A0A224XKI2"/>
<dbReference type="EMBL" id="GFTR01004852">
    <property type="protein sequence ID" value="JAW11574.1"/>
    <property type="molecule type" value="Transcribed_RNA"/>
</dbReference>
<reference evidence="2" key="1">
    <citation type="journal article" date="2018" name="PLoS Negl. Trop. Dis.">
        <title>An insight into the salivary gland and fat body transcriptome of Panstrongylus lignarius (Hemiptera: Heteroptera), the main vector of Chagas disease in Peru.</title>
        <authorList>
            <person name="Nevoa J.C."/>
            <person name="Mendes M.T."/>
            <person name="da Silva M.V."/>
            <person name="Soares S.C."/>
            <person name="Oliveira C.J.F."/>
            <person name="Ribeiro J.M.C."/>
        </authorList>
    </citation>
    <scope>NUCLEOTIDE SEQUENCE</scope>
</reference>
<sequence>MIKITEEQKDAVLAEVGYTRKQLDSDLEHMKNWLKIQHHLPPSRLTESDSFLTMFLTGCKGSLEKAKRKIDAYYTFRSHSELFDSRDPLDPGYVKISELIYFTILPALSKEKSMIFVYGGVTYADQEGFDFLYYLRLFLSASEVWLREVGYSARVYVLADFERATVNPHLLMVKPLLVKDFIYYALEALPHRYVKVSFINTPPFIATFFNHAVIPFVSKKIKERIHVTANGIEEIIQDFDKTSLPTDCGGDFPLYQMNEMWRAEEIKRRDWFVNELSERCDESKRIIPQDPTNPYFGVPGSLKKLVVD</sequence>
<proteinExistence type="predicted"/>
<accession>A0A224XKI2</accession>
<dbReference type="SUPFAM" id="SSF52087">
    <property type="entry name" value="CRAL/TRIO domain"/>
    <property type="match status" value="1"/>
</dbReference>
<dbReference type="PANTHER" id="PTHR10174:SF222">
    <property type="entry name" value="GH10083P-RELATED"/>
    <property type="match status" value="1"/>
</dbReference>
<dbReference type="InterPro" id="IPR036865">
    <property type="entry name" value="CRAL-TRIO_dom_sf"/>
</dbReference>